<sequence>MVLEYIYVVRHGYRMNWVVNPATGEYNSSFPTPTGIASDPTLAAYGVKQAEQLGAHLHTVQPPVDLIYSSPWYRCLQTLQPFVTTLADKRKIQPAAYPGLVQINLETGLGEFFGRARFDHPSPAPVEELKDLFPNLHAEEFNIVPSTNGETIPGLHDRVAYALNELVKRADADPNGPKTLLICSHAAIMICIGRILTGRMPEDECEDDFKCYTCAFSRYSRRSPQTKAIEVQRWSSSNPESIPDVSWRGGAGVAGGWNCEVNGDCSFLSGGEERGWRFSGDESFLKDPNAFNDAANTSTPKDNAKL</sequence>
<dbReference type="Pfam" id="PF00300">
    <property type="entry name" value="His_Phos_1"/>
    <property type="match status" value="1"/>
</dbReference>
<dbReference type="Proteomes" id="UP000503462">
    <property type="component" value="Chromosome 1"/>
</dbReference>
<evidence type="ECO:0008006" key="3">
    <source>
        <dbReference type="Google" id="ProtNLM"/>
    </source>
</evidence>
<dbReference type="AlphaFoldDB" id="A0A6H0XP41"/>
<dbReference type="OrthoDB" id="414418at2759"/>
<dbReference type="PANTHER" id="PTHR16469">
    <property type="entry name" value="UBIQUITIN-ASSOCIATED AND SH3 DOMAIN-CONTAINING BA-RELATED"/>
    <property type="match status" value="1"/>
</dbReference>
<dbReference type="Gene3D" id="3.40.50.1240">
    <property type="entry name" value="Phosphoglycerate mutase-like"/>
    <property type="match status" value="1"/>
</dbReference>
<proteinExistence type="predicted"/>
<dbReference type="SUPFAM" id="SSF53254">
    <property type="entry name" value="Phosphoglycerate mutase-like"/>
    <property type="match status" value="1"/>
</dbReference>
<reference evidence="1 2" key="1">
    <citation type="journal article" date="2016" name="Sci. Rep.">
        <title>Peltaster fructicola genome reveals evolution from an invasive phytopathogen to an ectophytic parasite.</title>
        <authorList>
            <person name="Xu C."/>
            <person name="Chen H."/>
            <person name="Gleason M.L."/>
            <person name="Xu J.R."/>
            <person name="Liu H."/>
            <person name="Zhang R."/>
            <person name="Sun G."/>
        </authorList>
    </citation>
    <scope>NUCLEOTIDE SEQUENCE [LARGE SCALE GENOMIC DNA]</scope>
    <source>
        <strain evidence="1 2">LNHT1506</strain>
    </source>
</reference>
<gene>
    <name evidence="1" type="ORF">AMS68_002000</name>
</gene>
<dbReference type="InterPro" id="IPR013078">
    <property type="entry name" value="His_Pase_superF_clade-1"/>
</dbReference>
<name>A0A6H0XP41_9PEZI</name>
<dbReference type="CDD" id="cd07067">
    <property type="entry name" value="HP_PGM_like"/>
    <property type="match status" value="1"/>
</dbReference>
<accession>A0A6H0XP41</accession>
<dbReference type="PANTHER" id="PTHR16469:SF51">
    <property type="entry name" value="TRANSCRIPTION FACTOR TAU 55 KDA SUBUNIT"/>
    <property type="match status" value="1"/>
</dbReference>
<evidence type="ECO:0000313" key="2">
    <source>
        <dbReference type="Proteomes" id="UP000503462"/>
    </source>
</evidence>
<keyword evidence="2" id="KW-1185">Reference proteome</keyword>
<evidence type="ECO:0000313" key="1">
    <source>
        <dbReference type="EMBL" id="QIW96482.1"/>
    </source>
</evidence>
<dbReference type="InterPro" id="IPR051710">
    <property type="entry name" value="Phosphatase_SH3-domain"/>
</dbReference>
<organism evidence="1 2">
    <name type="scientific">Peltaster fructicola</name>
    <dbReference type="NCBI Taxonomy" id="286661"/>
    <lineage>
        <taxon>Eukaryota</taxon>
        <taxon>Fungi</taxon>
        <taxon>Dikarya</taxon>
        <taxon>Ascomycota</taxon>
        <taxon>Pezizomycotina</taxon>
        <taxon>Dothideomycetes</taxon>
        <taxon>Dothideomycetes incertae sedis</taxon>
        <taxon>Peltaster</taxon>
    </lineage>
</organism>
<dbReference type="EMBL" id="CP051139">
    <property type="protein sequence ID" value="QIW96482.1"/>
    <property type="molecule type" value="Genomic_DNA"/>
</dbReference>
<protein>
    <recommendedName>
        <fullName evidence="3">Phosphoglycerate mutase-like protein</fullName>
    </recommendedName>
</protein>
<dbReference type="InterPro" id="IPR029033">
    <property type="entry name" value="His_PPase_superfam"/>
</dbReference>